<feature type="domain" description="N-acetyltransferase" evidence="1">
    <location>
        <begin position="4"/>
        <end position="155"/>
    </location>
</feature>
<evidence type="ECO:0000313" key="2">
    <source>
        <dbReference type="EMBL" id="AZB24428.1"/>
    </source>
</evidence>
<dbReference type="PROSITE" id="PS51186">
    <property type="entry name" value="GNAT"/>
    <property type="match status" value="1"/>
</dbReference>
<dbReference type="InterPro" id="IPR000182">
    <property type="entry name" value="GNAT_dom"/>
</dbReference>
<dbReference type="Pfam" id="PF13302">
    <property type="entry name" value="Acetyltransf_3"/>
    <property type="match status" value="1"/>
</dbReference>
<dbReference type="RefSeq" id="WP_123869622.1">
    <property type="nucleotide sequence ID" value="NZ_CP033932.1"/>
</dbReference>
<dbReference type="GeneID" id="99064617"/>
<dbReference type="InterPro" id="IPR001173">
    <property type="entry name" value="Glyco_trans_2-like"/>
</dbReference>
<dbReference type="InterPro" id="IPR016181">
    <property type="entry name" value="Acyl_CoA_acyltransferase"/>
</dbReference>
<gene>
    <name evidence="2" type="ORF">EG339_07300</name>
</gene>
<dbReference type="InterPro" id="IPR029044">
    <property type="entry name" value="Nucleotide-diphossugar_trans"/>
</dbReference>
<protein>
    <submittedName>
        <fullName evidence="2">GNAT family N-acetyltransferase</fullName>
    </submittedName>
</protein>
<dbReference type="GO" id="GO:0016747">
    <property type="term" value="F:acyltransferase activity, transferring groups other than amino-acyl groups"/>
    <property type="evidence" value="ECO:0007669"/>
    <property type="project" value="InterPro"/>
</dbReference>
<dbReference type="KEGG" id="cben:EG339_07300"/>
<dbReference type="Gene3D" id="3.40.630.30">
    <property type="match status" value="1"/>
</dbReference>
<organism evidence="2 3">
    <name type="scientific">Chryseobacterium bernardetii</name>
    <dbReference type="NCBI Taxonomy" id="1241978"/>
    <lineage>
        <taxon>Bacteria</taxon>
        <taxon>Pseudomonadati</taxon>
        <taxon>Bacteroidota</taxon>
        <taxon>Flavobacteriia</taxon>
        <taxon>Flavobacteriales</taxon>
        <taxon>Weeksellaceae</taxon>
        <taxon>Chryseobacterium group</taxon>
        <taxon>Chryseobacterium</taxon>
    </lineage>
</organism>
<dbReference type="PANTHER" id="PTHR43415">
    <property type="entry name" value="SPERMIDINE N(1)-ACETYLTRANSFERASE"/>
    <property type="match status" value="1"/>
</dbReference>
<dbReference type="SUPFAM" id="SSF53448">
    <property type="entry name" value="Nucleotide-diphospho-sugar transferases"/>
    <property type="match status" value="1"/>
</dbReference>
<evidence type="ECO:0000259" key="1">
    <source>
        <dbReference type="PROSITE" id="PS51186"/>
    </source>
</evidence>
<accession>A0A3G6T5H2</accession>
<proteinExistence type="predicted"/>
<dbReference type="SUPFAM" id="SSF55729">
    <property type="entry name" value="Acyl-CoA N-acyltransferases (Nat)"/>
    <property type="match status" value="1"/>
</dbReference>
<dbReference type="Gene3D" id="3.90.550.10">
    <property type="entry name" value="Spore Coat Polysaccharide Biosynthesis Protein SpsA, Chain A"/>
    <property type="match status" value="1"/>
</dbReference>
<keyword evidence="3" id="KW-1185">Reference proteome</keyword>
<evidence type="ECO:0000313" key="3">
    <source>
        <dbReference type="Proteomes" id="UP000271193"/>
    </source>
</evidence>
<dbReference type="EMBL" id="CP033932">
    <property type="protein sequence ID" value="AZB24428.1"/>
    <property type="molecule type" value="Genomic_DNA"/>
</dbReference>
<sequence>MYNVLIRPLVKEDALTSYQWRNDSEIWKFTGSRPNITVTQEVESEWIEKVLKDDSSKRFAILCDGEYIGNVQLTNINNDSAEFHIFIGKKEFWGKGISQLATYQILYYAKEVLKLSEVYLFVRPENIAAIKSYQNNNFTITERDHEHLKMSLSLSDLPNTTLSVFIMVYNHAEYLKECIDNILNQKTDFNYDIVVGEDCSKDNSREILLNYQKLYPGKFKLLLHNQNIGAMKNQYETFKNCTGTYIAICEGDDYWTDPLKLQKQVDFLEENKDFILCFHKVKILKPTGELVDDFITKVPENFELRETLAIKLNYIHTPSVLFRNVIQNEIDSIEFKNSPIGDYFLYMILTKYGKIGYLEDSMAVYRYGVGIFSSLNKIKHIRANILLFTNLYSYEKDPVIKEFFYKHLQYALSLIDEEFQKNDRIINSRRHKLVEKIYKFLKK</sequence>
<reference evidence="3" key="1">
    <citation type="submission" date="2018-11" db="EMBL/GenBank/DDBJ databases">
        <title>Proposal to divide the Flavobacteriaceae and reorganize its genera based on Amino Acid Identity values calculated from whole genome sequences.</title>
        <authorList>
            <person name="Nicholson A.C."/>
            <person name="Gulvik C.A."/>
            <person name="Whitney A.M."/>
            <person name="Humrighouse B.W."/>
            <person name="Bell M."/>
            <person name="Holmes B."/>
            <person name="Steigerwalt A.G."/>
            <person name="Villarma A."/>
            <person name="Sheth M."/>
            <person name="Batra D."/>
            <person name="Pryor J."/>
            <person name="Bernardet J.-F."/>
            <person name="Hugo C."/>
            <person name="Kampfer P."/>
            <person name="Newman J."/>
            <person name="McQuiston J.R."/>
        </authorList>
    </citation>
    <scope>NUCLEOTIDE SEQUENCE [LARGE SCALE GENOMIC DNA]</scope>
    <source>
        <strain evidence="3">G0229</strain>
    </source>
</reference>
<dbReference type="Pfam" id="PF00535">
    <property type="entry name" value="Glycos_transf_2"/>
    <property type="match status" value="1"/>
</dbReference>
<dbReference type="AlphaFoldDB" id="A0A3G6T5H2"/>
<dbReference type="PANTHER" id="PTHR43415:SF3">
    <property type="entry name" value="GNAT-FAMILY ACETYLTRANSFERASE"/>
    <property type="match status" value="1"/>
</dbReference>
<dbReference type="Proteomes" id="UP000271193">
    <property type="component" value="Chromosome"/>
</dbReference>
<keyword evidence="2" id="KW-0808">Transferase</keyword>
<name>A0A3G6T5H2_9FLAO</name>